<dbReference type="RefSeq" id="XP_016251234.1">
    <property type="nucleotide sequence ID" value="XM_016389332.1"/>
</dbReference>
<sequence>MPKSRRPKISLPGCSVPVEYVFADAALFTQKWWSNVVKLDAFWTDLGKHLSQSIIRKRIMIDIKTETEGQSHSQQKRGQMTSSHRDQSASVTASSPEVGGNRAEDKLDVQEELAREVEELWEMAAEAGDTLTGEGKRSRKSTANRWVEKVECVRCGQSFPWSELDFDASSNPICTKCIDAVQAETNVTAKVPKARGESQKATRNSQSARPATNVIRVADDVEPVEIQARGMNTIPRPSHKRNREDSGQVVTIQGREFLVYVDQDGKAQLVKLEEQSSKRVKALGER</sequence>
<dbReference type="AlphaFoldDB" id="A0A0D2CIU3"/>
<evidence type="ECO:0000313" key="2">
    <source>
        <dbReference type="EMBL" id="KIW31018.1"/>
    </source>
</evidence>
<evidence type="ECO:0000256" key="1">
    <source>
        <dbReference type="SAM" id="MobiDB-lite"/>
    </source>
</evidence>
<keyword evidence="3" id="KW-1185">Reference proteome</keyword>
<feature type="compositionally biased region" description="Polar residues" evidence="1">
    <location>
        <begin position="70"/>
        <end position="95"/>
    </location>
</feature>
<reference evidence="2 3" key="1">
    <citation type="submission" date="2015-01" db="EMBL/GenBank/DDBJ databases">
        <title>The Genome Sequence of Cladophialophora immunda CBS83496.</title>
        <authorList>
            <consortium name="The Broad Institute Genomics Platform"/>
            <person name="Cuomo C."/>
            <person name="de Hoog S."/>
            <person name="Gorbushina A."/>
            <person name="Stielow B."/>
            <person name="Teixiera M."/>
            <person name="Abouelleil A."/>
            <person name="Chapman S.B."/>
            <person name="Priest M."/>
            <person name="Young S.K."/>
            <person name="Wortman J."/>
            <person name="Nusbaum C."/>
            <person name="Birren B."/>
        </authorList>
    </citation>
    <scope>NUCLEOTIDE SEQUENCE [LARGE SCALE GENOMIC DNA]</scope>
    <source>
        <strain evidence="2 3">CBS 83496</strain>
    </source>
</reference>
<protein>
    <submittedName>
        <fullName evidence="2">Uncharacterized protein</fullName>
    </submittedName>
</protein>
<name>A0A0D2CIU3_9EURO</name>
<organism evidence="2 3">
    <name type="scientific">Cladophialophora immunda</name>
    <dbReference type="NCBI Taxonomy" id="569365"/>
    <lineage>
        <taxon>Eukaryota</taxon>
        <taxon>Fungi</taxon>
        <taxon>Dikarya</taxon>
        <taxon>Ascomycota</taxon>
        <taxon>Pezizomycotina</taxon>
        <taxon>Eurotiomycetes</taxon>
        <taxon>Chaetothyriomycetidae</taxon>
        <taxon>Chaetothyriales</taxon>
        <taxon>Herpotrichiellaceae</taxon>
        <taxon>Cladophialophora</taxon>
    </lineage>
</organism>
<accession>A0A0D2CIU3</accession>
<dbReference type="OrthoDB" id="10446710at2759"/>
<evidence type="ECO:0000313" key="3">
    <source>
        <dbReference type="Proteomes" id="UP000054466"/>
    </source>
</evidence>
<dbReference type="EMBL" id="KN847041">
    <property type="protein sequence ID" value="KIW31018.1"/>
    <property type="molecule type" value="Genomic_DNA"/>
</dbReference>
<dbReference type="GeneID" id="27341897"/>
<proteinExistence type="predicted"/>
<dbReference type="Proteomes" id="UP000054466">
    <property type="component" value="Unassembled WGS sequence"/>
</dbReference>
<dbReference type="VEuPathDB" id="FungiDB:PV07_02703"/>
<dbReference type="HOGENOM" id="CLU_909130_0_0_1"/>
<feature type="region of interest" description="Disordered" evidence="1">
    <location>
        <begin position="66"/>
        <end position="104"/>
    </location>
</feature>
<gene>
    <name evidence="2" type="ORF">PV07_02703</name>
</gene>